<reference evidence="10" key="1">
    <citation type="submission" date="2019-12" db="EMBL/GenBank/DDBJ databases">
        <title>Complete genome of Terracaulis silvestris 0127_4.</title>
        <authorList>
            <person name="Vieira S."/>
            <person name="Riedel T."/>
            <person name="Sproer C."/>
            <person name="Pascual J."/>
            <person name="Boedeker C."/>
            <person name="Overmann J."/>
        </authorList>
    </citation>
    <scope>NUCLEOTIDE SEQUENCE [LARGE SCALE GENOMIC DNA]</scope>
    <source>
        <strain evidence="10">0127_4</strain>
    </source>
</reference>
<dbReference type="RefSeq" id="WP_158765096.1">
    <property type="nucleotide sequence ID" value="NZ_CP047045.1"/>
</dbReference>
<dbReference type="EMBL" id="CP047045">
    <property type="protein sequence ID" value="QGZ94136.1"/>
    <property type="molecule type" value="Genomic_DNA"/>
</dbReference>
<evidence type="ECO:0000313" key="9">
    <source>
        <dbReference type="EMBL" id="QGZ94136.1"/>
    </source>
</evidence>
<evidence type="ECO:0000313" key="10">
    <source>
        <dbReference type="Proteomes" id="UP000431269"/>
    </source>
</evidence>
<dbReference type="GO" id="GO:1902600">
    <property type="term" value="P:proton transmembrane transport"/>
    <property type="evidence" value="ECO:0007669"/>
    <property type="project" value="InterPro"/>
</dbReference>
<feature type="transmembrane region" description="Helical" evidence="7">
    <location>
        <begin position="85"/>
        <end position="110"/>
    </location>
</feature>
<dbReference type="Proteomes" id="UP000431269">
    <property type="component" value="Chromosome"/>
</dbReference>
<keyword evidence="4 7" id="KW-0812">Transmembrane</keyword>
<dbReference type="Gene3D" id="1.20.1530.20">
    <property type="match status" value="1"/>
</dbReference>
<gene>
    <name evidence="9" type="primary">ybaL</name>
    <name evidence="9" type="ORF">DSM104635_00952</name>
</gene>
<accession>A0A6I6MLP2</accession>
<evidence type="ECO:0000256" key="4">
    <source>
        <dbReference type="ARBA" id="ARBA00022692"/>
    </source>
</evidence>
<dbReference type="InterPro" id="IPR038770">
    <property type="entry name" value="Na+/solute_symporter_sf"/>
</dbReference>
<protein>
    <submittedName>
        <fullName evidence="9">Inner membrane protein YbaL</fullName>
    </submittedName>
</protein>
<keyword evidence="10" id="KW-1185">Reference proteome</keyword>
<evidence type="ECO:0000256" key="1">
    <source>
        <dbReference type="ARBA" id="ARBA00004141"/>
    </source>
</evidence>
<organism evidence="9 10">
    <name type="scientific">Terricaulis silvestris</name>
    <dbReference type="NCBI Taxonomy" id="2686094"/>
    <lineage>
        <taxon>Bacteria</taxon>
        <taxon>Pseudomonadati</taxon>
        <taxon>Pseudomonadota</taxon>
        <taxon>Alphaproteobacteria</taxon>
        <taxon>Caulobacterales</taxon>
        <taxon>Caulobacteraceae</taxon>
        <taxon>Terricaulis</taxon>
    </lineage>
</organism>
<feature type="transmembrane region" description="Helical" evidence="7">
    <location>
        <begin position="335"/>
        <end position="355"/>
    </location>
</feature>
<keyword evidence="3" id="KW-0813">Transport</keyword>
<comment type="subcellular location">
    <subcellularLocation>
        <location evidence="1">Membrane</location>
        <topology evidence="1">Multi-pass membrane protein</topology>
    </subcellularLocation>
</comment>
<evidence type="ECO:0000256" key="6">
    <source>
        <dbReference type="ARBA" id="ARBA00023136"/>
    </source>
</evidence>
<feature type="transmembrane region" description="Helical" evidence="7">
    <location>
        <begin position="367"/>
        <end position="388"/>
    </location>
</feature>
<evidence type="ECO:0000256" key="2">
    <source>
        <dbReference type="ARBA" id="ARBA00005551"/>
    </source>
</evidence>
<proteinExistence type="inferred from homology"/>
<dbReference type="AlphaFoldDB" id="A0A6I6MLP2"/>
<feature type="transmembrane region" description="Helical" evidence="7">
    <location>
        <begin position="147"/>
        <end position="171"/>
    </location>
</feature>
<comment type="similarity">
    <text evidence="2">Belongs to the monovalent cation:proton antiporter 2 (CPA2) transporter (TC 2.A.37) family.</text>
</comment>
<dbReference type="PANTHER" id="PTHR42751:SF1">
    <property type="entry name" value="CATION_PROTON ANTIPORTER YBAL-RELATED"/>
    <property type="match status" value="1"/>
</dbReference>
<dbReference type="GO" id="GO:0015297">
    <property type="term" value="F:antiporter activity"/>
    <property type="evidence" value="ECO:0007669"/>
    <property type="project" value="InterPro"/>
</dbReference>
<feature type="transmembrane region" description="Helical" evidence="7">
    <location>
        <begin position="6"/>
        <end position="25"/>
    </location>
</feature>
<feature type="transmembrane region" description="Helical" evidence="7">
    <location>
        <begin position="281"/>
        <end position="299"/>
    </location>
</feature>
<feature type="transmembrane region" description="Helical" evidence="7">
    <location>
        <begin position="305"/>
        <end position="323"/>
    </location>
</feature>
<keyword evidence="6 7" id="KW-0472">Membrane</keyword>
<evidence type="ECO:0000259" key="8">
    <source>
        <dbReference type="Pfam" id="PF00999"/>
    </source>
</evidence>
<feature type="transmembrane region" description="Helical" evidence="7">
    <location>
        <begin position="32"/>
        <end position="49"/>
    </location>
</feature>
<evidence type="ECO:0000256" key="3">
    <source>
        <dbReference type="ARBA" id="ARBA00022448"/>
    </source>
</evidence>
<evidence type="ECO:0000256" key="7">
    <source>
        <dbReference type="SAM" id="Phobius"/>
    </source>
</evidence>
<evidence type="ECO:0000256" key="5">
    <source>
        <dbReference type="ARBA" id="ARBA00022989"/>
    </source>
</evidence>
<dbReference type="GO" id="GO:0016020">
    <property type="term" value="C:membrane"/>
    <property type="evidence" value="ECO:0007669"/>
    <property type="project" value="UniProtKB-SubCell"/>
</dbReference>
<dbReference type="KEGG" id="tsv:DSM104635_00952"/>
<feature type="transmembrane region" description="Helical" evidence="7">
    <location>
        <begin position="183"/>
        <end position="207"/>
    </location>
</feature>
<feature type="transmembrane region" description="Helical" evidence="7">
    <location>
        <begin position="116"/>
        <end position="135"/>
    </location>
</feature>
<keyword evidence="5 7" id="KW-1133">Transmembrane helix</keyword>
<dbReference type="Pfam" id="PF00999">
    <property type="entry name" value="Na_H_Exchanger"/>
    <property type="match status" value="1"/>
</dbReference>
<dbReference type="PANTHER" id="PTHR42751">
    <property type="entry name" value="SODIUM/HYDROGEN EXCHANGER FAMILY/TRKA DOMAIN PROTEIN"/>
    <property type="match status" value="1"/>
</dbReference>
<name>A0A6I6MLP2_9CAUL</name>
<dbReference type="InterPro" id="IPR006153">
    <property type="entry name" value="Cation/H_exchanger_TM"/>
</dbReference>
<sequence length="404" mass="42710">MEQHGLITTLVAAIVLAFVFGFVAQRLRFSPIVGYLFAGFIVGPFSPGFTADVELALQLSEIGVILLMFGVGLKISLDDIWSVRWVAVPGSLLQTVLVGAMGAGVGLAFAMPLTEAILLGLAMSIASTVVFLRVLEDRRLMKTEEGRISVSWLLVEDIIIILAIVLLPALVTATSGQGASVSPLSIAIALGITLAKIAGFVALMLIVGGRFFPWLIVQIAHTKSRELLSLGTLALALGVAGAAYFWFDASFALGAFLGGLALNGSKFSHKVAEDSLPLRDTFAVLFFVAVGMLLDPSVLLREPLAIAALVAVIVIGKAVLAYVPMRMLGQGRASSLLIAFGTAQIGEFSFVLAGLGRQFNVMTAETYNLILGAAMISIAINPFLMRFVPETQHKLEAKPEPALA</sequence>
<feature type="transmembrane region" description="Helical" evidence="7">
    <location>
        <begin position="55"/>
        <end position="73"/>
    </location>
</feature>
<feature type="domain" description="Cation/H+ exchanger transmembrane" evidence="8">
    <location>
        <begin position="14"/>
        <end position="384"/>
    </location>
</feature>
<feature type="transmembrane region" description="Helical" evidence="7">
    <location>
        <begin position="227"/>
        <end position="245"/>
    </location>
</feature>